<name>A0A5B8SXV4_9GAMM</name>
<protein>
    <submittedName>
        <fullName evidence="1">Uncharacterized protein</fullName>
    </submittedName>
</protein>
<accession>A0A5B8SXV4</accession>
<keyword evidence="2" id="KW-1185">Reference proteome</keyword>
<proteinExistence type="predicted"/>
<reference evidence="1 2" key="1">
    <citation type="submission" date="2019-06" db="EMBL/GenBank/DDBJ databases">
        <title>Genome analyses of bacteria isolated from kimchi.</title>
        <authorList>
            <person name="Lee S."/>
            <person name="Ahn S."/>
            <person name="Roh S."/>
        </authorList>
    </citation>
    <scope>NUCLEOTIDE SEQUENCE [LARGE SCALE GENOMIC DNA]</scope>
    <source>
        <strain evidence="1 2">CBA4606</strain>
    </source>
</reference>
<dbReference type="RefSeq" id="WP_147184711.1">
    <property type="nucleotide sequence ID" value="NZ_CP042382.1"/>
</dbReference>
<dbReference type="AlphaFoldDB" id="A0A5B8SXV4"/>
<evidence type="ECO:0000313" key="1">
    <source>
        <dbReference type="EMBL" id="QEA39663.1"/>
    </source>
</evidence>
<organism evidence="1 2">
    <name type="scientific">Pistricoccus aurantiacus</name>
    <dbReference type="NCBI Taxonomy" id="1883414"/>
    <lineage>
        <taxon>Bacteria</taxon>
        <taxon>Pseudomonadati</taxon>
        <taxon>Pseudomonadota</taxon>
        <taxon>Gammaproteobacteria</taxon>
        <taxon>Oceanospirillales</taxon>
        <taxon>Halomonadaceae</taxon>
        <taxon>Pistricoccus</taxon>
    </lineage>
</organism>
<dbReference type="EMBL" id="CP042382">
    <property type="protein sequence ID" value="QEA39663.1"/>
    <property type="molecule type" value="Genomic_DNA"/>
</dbReference>
<dbReference type="Proteomes" id="UP000321272">
    <property type="component" value="Chromosome"/>
</dbReference>
<dbReference type="KEGG" id="paur:FGL86_11680"/>
<sequence>MRRIARIADHGDTFAGHYRITHLDGNTNTVLVQMRKSILQPATANNEVVARRVLWIPFGRASASENTVVQKIRIIRKMLMVKARRSIRVGNENPLQVNNLSACLAIRVAL</sequence>
<evidence type="ECO:0000313" key="2">
    <source>
        <dbReference type="Proteomes" id="UP000321272"/>
    </source>
</evidence>
<gene>
    <name evidence="1" type="ORF">FGL86_11680</name>
</gene>